<evidence type="ECO:0000313" key="1">
    <source>
        <dbReference type="EMBL" id="HJD38484.1"/>
    </source>
</evidence>
<proteinExistence type="predicted"/>
<dbReference type="Gene3D" id="3.20.20.80">
    <property type="entry name" value="Glycosidases"/>
    <property type="match status" value="1"/>
</dbReference>
<organism evidence="1 2">
    <name type="scientific">Candidatus Blautia stercoripullorum</name>
    <dbReference type="NCBI Taxonomy" id="2838502"/>
    <lineage>
        <taxon>Bacteria</taxon>
        <taxon>Bacillati</taxon>
        <taxon>Bacillota</taxon>
        <taxon>Clostridia</taxon>
        <taxon>Lachnospirales</taxon>
        <taxon>Lachnospiraceae</taxon>
        <taxon>Blautia</taxon>
    </lineage>
</organism>
<evidence type="ECO:0000313" key="2">
    <source>
        <dbReference type="Proteomes" id="UP000823850"/>
    </source>
</evidence>
<dbReference type="EMBL" id="DWUX01000007">
    <property type="protein sequence ID" value="HJD38484.1"/>
    <property type="molecule type" value="Genomic_DNA"/>
</dbReference>
<gene>
    <name evidence="1" type="ORF">H9913_00525</name>
</gene>
<dbReference type="AlphaFoldDB" id="A0A9D2R4S1"/>
<protein>
    <submittedName>
        <fullName evidence="1">1,4-beta-xylanase</fullName>
    </submittedName>
</protein>
<accession>A0A9D2R4S1</accession>
<dbReference type="Pfam" id="PF22612">
    <property type="entry name" value="GH113"/>
    <property type="match status" value="1"/>
</dbReference>
<reference evidence="1" key="2">
    <citation type="submission" date="2021-04" db="EMBL/GenBank/DDBJ databases">
        <authorList>
            <person name="Gilroy R."/>
        </authorList>
    </citation>
    <scope>NUCLEOTIDE SEQUENCE</scope>
    <source>
        <strain evidence="1">ChiW19-6364</strain>
    </source>
</reference>
<dbReference type="InterPro" id="IPR017853">
    <property type="entry name" value="GH"/>
</dbReference>
<reference evidence="1" key="1">
    <citation type="journal article" date="2021" name="PeerJ">
        <title>Extensive microbial diversity within the chicken gut microbiome revealed by metagenomics and culture.</title>
        <authorList>
            <person name="Gilroy R."/>
            <person name="Ravi A."/>
            <person name="Getino M."/>
            <person name="Pursley I."/>
            <person name="Horton D.L."/>
            <person name="Alikhan N.F."/>
            <person name="Baker D."/>
            <person name="Gharbi K."/>
            <person name="Hall N."/>
            <person name="Watson M."/>
            <person name="Adriaenssens E.M."/>
            <person name="Foster-Nyarko E."/>
            <person name="Jarju S."/>
            <person name="Secka A."/>
            <person name="Antonio M."/>
            <person name="Oren A."/>
            <person name="Chaudhuri R.R."/>
            <person name="La Ragione R."/>
            <person name="Hildebrand F."/>
            <person name="Pallen M.J."/>
        </authorList>
    </citation>
    <scope>NUCLEOTIDE SEQUENCE</scope>
    <source>
        <strain evidence="1">ChiW19-6364</strain>
    </source>
</reference>
<sequence>MDFEYIRGITFAPFAERGVLSRETAKESLRAMKERTGADTVLLAPGGVQKTAQSVEIRYDTERTMSDRELMEFISYAKSLELKVFIKPTVNCLNGTWRAHINFFDEDVPCEPKWSEWFASYTQFQLHYAQIAERMHCEMFIAGCEMVMAEHREQEWRKLIGDIRKVYHGPVSYNTDKYQEHNVKWWDCVDVISSSGYYPADDWENQLDRIENVVEKYQKPFFFAETGCMSTVGSSLRPNDWEVEGDVSLSEQEEWYKKAFHAMEKRPWIRGAVLWSWNPSLGSEEEAKGHRYYEIYGKPAEAVVKQFFERGERL</sequence>
<dbReference type="Proteomes" id="UP000823850">
    <property type="component" value="Unassembled WGS sequence"/>
</dbReference>
<comment type="caution">
    <text evidence="1">The sequence shown here is derived from an EMBL/GenBank/DDBJ whole genome shotgun (WGS) entry which is preliminary data.</text>
</comment>
<dbReference type="InterPro" id="IPR055151">
    <property type="entry name" value="GH113"/>
</dbReference>
<name>A0A9D2R4S1_9FIRM</name>
<dbReference type="SUPFAM" id="SSF51445">
    <property type="entry name" value="(Trans)glycosidases"/>
    <property type="match status" value="1"/>
</dbReference>